<evidence type="ECO:0000256" key="1">
    <source>
        <dbReference type="ARBA" id="ARBA00004651"/>
    </source>
</evidence>
<name>A0ABS8I1F0_9FIRM</name>
<feature type="transmembrane region" description="Helical" evidence="6">
    <location>
        <begin position="318"/>
        <end position="339"/>
    </location>
</feature>
<dbReference type="InterPro" id="IPR020846">
    <property type="entry name" value="MFS_dom"/>
</dbReference>
<feature type="transmembrane region" description="Helical" evidence="6">
    <location>
        <begin position="248"/>
        <end position="266"/>
    </location>
</feature>
<dbReference type="PIRSF" id="PIRSF002808">
    <property type="entry name" value="Hexose_phosphate_transp"/>
    <property type="match status" value="1"/>
</dbReference>
<evidence type="ECO:0000256" key="2">
    <source>
        <dbReference type="ARBA" id="ARBA00022448"/>
    </source>
</evidence>
<dbReference type="InterPro" id="IPR011701">
    <property type="entry name" value="MFS"/>
</dbReference>
<evidence type="ECO:0000256" key="4">
    <source>
        <dbReference type="ARBA" id="ARBA00022989"/>
    </source>
</evidence>
<dbReference type="NCBIfam" id="TIGR00893">
    <property type="entry name" value="2A0114"/>
    <property type="match status" value="1"/>
</dbReference>
<evidence type="ECO:0000313" key="8">
    <source>
        <dbReference type="EMBL" id="MCC5468392.1"/>
    </source>
</evidence>
<dbReference type="PANTHER" id="PTHR11662:SF333">
    <property type="entry name" value="D-GALACTONATE TRANSPORTER"/>
    <property type="match status" value="1"/>
</dbReference>
<dbReference type="PROSITE" id="PS50850">
    <property type="entry name" value="MFS"/>
    <property type="match status" value="1"/>
</dbReference>
<keyword evidence="3 6" id="KW-0812">Transmembrane</keyword>
<reference evidence="8" key="1">
    <citation type="submission" date="2021-11" db="EMBL/GenBank/DDBJ databases">
        <title>Description of a new species Pelosinus isolated from the bottom sediments of Lake Baikal.</title>
        <authorList>
            <person name="Zakharyuk A."/>
        </authorList>
    </citation>
    <scope>NUCLEOTIDE SEQUENCE</scope>
    <source>
        <strain evidence="8">Bkl1</strain>
    </source>
</reference>
<sequence>MNTLESRNVNLKTNSLASKPTRARHVVLLLLFVVTAINYLDRTNMAVAAPAMRAELGFDAATMGLLFSAFGWTYAFMQIPGGAFLDRVGPRVAYLWSCGLWSFFTLLMGFGKSFTSLFGLRLAIGFAEAPAFPTNSRVVASWFPKEERAMATAVYTAGEYVGLAFLTPVLFWLLATWGWPSIFYITGVIGIAFSFVWYVYYRDPKDSKSVNQAELDLIREGGGLGETARKAEKFQWSDLRTLTSYRQLWGIYIGQFATASTLYFFLTWFPTYLVTEKQMPMLKAGFYASVPYIAAFIGVLIGGYWSDTMLKKGYSLSAARKVPIVTGGLLSTCIVLANYSNDFNIIISIMSIAFFAQGMAAIGWVVVGDVAPPKLVGLAGGVFNFCANMSGIITPIAIGFIVQATGSFTGALVFMSFIALLGAFSYLFIVGEIKRVGIEN</sequence>
<feature type="transmembrane region" description="Helical" evidence="6">
    <location>
        <begin position="23"/>
        <end position="40"/>
    </location>
</feature>
<evidence type="ECO:0000256" key="6">
    <source>
        <dbReference type="SAM" id="Phobius"/>
    </source>
</evidence>
<dbReference type="Gene3D" id="1.20.1250.20">
    <property type="entry name" value="MFS general substrate transporter like domains"/>
    <property type="match status" value="2"/>
</dbReference>
<protein>
    <submittedName>
        <fullName evidence="8">MFS transporter</fullName>
    </submittedName>
</protein>
<organism evidence="8 9">
    <name type="scientific">Pelosinus baikalensis</name>
    <dbReference type="NCBI Taxonomy" id="2892015"/>
    <lineage>
        <taxon>Bacteria</taxon>
        <taxon>Bacillati</taxon>
        <taxon>Bacillota</taxon>
        <taxon>Negativicutes</taxon>
        <taxon>Selenomonadales</taxon>
        <taxon>Sporomusaceae</taxon>
        <taxon>Pelosinus</taxon>
    </lineage>
</organism>
<feature type="domain" description="Major facilitator superfamily (MFS) profile" evidence="7">
    <location>
        <begin position="27"/>
        <end position="434"/>
    </location>
</feature>
<dbReference type="InterPro" id="IPR000849">
    <property type="entry name" value="Sugar_P_transporter"/>
</dbReference>
<feature type="transmembrane region" description="Helical" evidence="6">
    <location>
        <begin position="93"/>
        <end position="111"/>
    </location>
</feature>
<feature type="transmembrane region" description="Helical" evidence="6">
    <location>
        <begin position="286"/>
        <end position="306"/>
    </location>
</feature>
<feature type="transmembrane region" description="Helical" evidence="6">
    <location>
        <begin position="408"/>
        <end position="429"/>
    </location>
</feature>
<dbReference type="InterPro" id="IPR036259">
    <property type="entry name" value="MFS_trans_sf"/>
</dbReference>
<dbReference type="Proteomes" id="UP001165492">
    <property type="component" value="Unassembled WGS sequence"/>
</dbReference>
<gene>
    <name evidence="8" type="ORF">LMF89_23940</name>
</gene>
<keyword evidence="2" id="KW-0813">Transport</keyword>
<keyword evidence="4 6" id="KW-1133">Transmembrane helix</keyword>
<keyword evidence="9" id="KW-1185">Reference proteome</keyword>
<dbReference type="InterPro" id="IPR050382">
    <property type="entry name" value="MFS_Na/Anion_cotransporter"/>
</dbReference>
<evidence type="ECO:0000313" key="9">
    <source>
        <dbReference type="Proteomes" id="UP001165492"/>
    </source>
</evidence>
<feature type="transmembrane region" description="Helical" evidence="6">
    <location>
        <begin position="153"/>
        <end position="175"/>
    </location>
</feature>
<dbReference type="Pfam" id="PF07690">
    <property type="entry name" value="MFS_1"/>
    <property type="match status" value="1"/>
</dbReference>
<feature type="transmembrane region" description="Helical" evidence="6">
    <location>
        <begin position="345"/>
        <end position="368"/>
    </location>
</feature>
<evidence type="ECO:0000256" key="3">
    <source>
        <dbReference type="ARBA" id="ARBA00022692"/>
    </source>
</evidence>
<comment type="caution">
    <text evidence="8">The sequence shown here is derived from an EMBL/GenBank/DDBJ whole genome shotgun (WGS) entry which is preliminary data.</text>
</comment>
<dbReference type="RefSeq" id="WP_229537272.1">
    <property type="nucleotide sequence ID" value="NZ_JAJHJB010000064.1"/>
</dbReference>
<feature type="transmembrane region" description="Helical" evidence="6">
    <location>
        <begin position="181"/>
        <end position="201"/>
    </location>
</feature>
<feature type="transmembrane region" description="Helical" evidence="6">
    <location>
        <begin position="375"/>
        <end position="402"/>
    </location>
</feature>
<proteinExistence type="predicted"/>
<dbReference type="SUPFAM" id="SSF103473">
    <property type="entry name" value="MFS general substrate transporter"/>
    <property type="match status" value="1"/>
</dbReference>
<accession>A0ABS8I1F0</accession>
<dbReference type="PANTHER" id="PTHR11662">
    <property type="entry name" value="SOLUTE CARRIER FAMILY 17"/>
    <property type="match status" value="1"/>
</dbReference>
<comment type="subcellular location">
    <subcellularLocation>
        <location evidence="1">Cell membrane</location>
        <topology evidence="1">Multi-pass membrane protein</topology>
    </subcellularLocation>
</comment>
<evidence type="ECO:0000256" key="5">
    <source>
        <dbReference type="ARBA" id="ARBA00023136"/>
    </source>
</evidence>
<dbReference type="EMBL" id="JAJHJB010000064">
    <property type="protein sequence ID" value="MCC5468392.1"/>
    <property type="molecule type" value="Genomic_DNA"/>
</dbReference>
<evidence type="ECO:0000259" key="7">
    <source>
        <dbReference type="PROSITE" id="PS50850"/>
    </source>
</evidence>
<dbReference type="CDD" id="cd17319">
    <property type="entry name" value="MFS_ExuT_GudP_like"/>
    <property type="match status" value="1"/>
</dbReference>
<keyword evidence="5 6" id="KW-0472">Membrane</keyword>
<feature type="transmembrane region" description="Helical" evidence="6">
    <location>
        <begin position="60"/>
        <end position="81"/>
    </location>
</feature>